<feature type="domain" description="WRKY" evidence="7">
    <location>
        <begin position="252"/>
        <end position="318"/>
    </location>
</feature>
<sequence length="605" mass="65179">MNKEERAMEAALRRSGHGVVVKEERRPEAPCDDDEGCRDKAAAKADKTKSSSPRREDLNCSSVQLPAISKMERSISSAEPDSGASSSSHKDQDDQLESAKAEMGEVREENQRLRMYLDQIMKDYKTLQMQFYDVVRQEAKESTEKASILQIEEPEFVSLSLGRVSSDPKKDEKNKTTSKVEDDGVKGGLSLGLDCKFEVLNPSPENSFGGPKEAAGESWPPSKSLKTMRTGDDEISQQNPAKRCRVSVRARCDTPTMNDGCQWRKYGQKIAKGNPCPRAYYRCTVAPSCPVRKQVQRFAEDMSILITTYEGTHNHPLPYSATAMASTTSAAASMLMSGSSSSQSGSGSCPLSATSADLHGVNFYLSDNSKSKQFYSINSSLSAVSSNPTITLDLTTASSSSSSSSHFNRLSSNYPPPRFPSTGFNFSSSESNSLPISWSNGLLSYGSTTTTQPYNRNHTGSQNSGRHTQENFFHPHVQKNNPAPVQQPLPDPIAAATKAIASDPSFQSALAAALTSIMGANGGTHANHSGGEAFGQKLMWGSESLPAVSTYQSTSKGNGCASSYLNKSPPTNSQPGSLMFLPPALPFSTSKNASASPAENREHTS</sequence>
<gene>
    <name evidence="8" type="ORF">VitviT2T_026107</name>
</gene>
<feature type="region of interest" description="Disordered" evidence="6">
    <location>
        <begin position="549"/>
        <end position="605"/>
    </location>
</feature>
<dbReference type="PANTHER" id="PTHR31429:SF86">
    <property type="entry name" value="WRKY TRANSCRIPTION FACTOR 61-RELATED"/>
    <property type="match status" value="1"/>
</dbReference>
<feature type="region of interest" description="Disordered" evidence="6">
    <location>
        <begin position="449"/>
        <end position="469"/>
    </location>
</feature>
<evidence type="ECO:0000256" key="3">
    <source>
        <dbReference type="ARBA" id="ARBA00023125"/>
    </source>
</evidence>
<keyword evidence="3" id="KW-0238">DNA-binding</keyword>
<feature type="compositionally biased region" description="Basic and acidic residues" evidence="6">
    <location>
        <begin position="1"/>
        <end position="12"/>
    </location>
</feature>
<dbReference type="InterPro" id="IPR044810">
    <property type="entry name" value="WRKY_plant"/>
</dbReference>
<feature type="region of interest" description="Disordered" evidence="6">
    <location>
        <begin position="159"/>
        <end position="183"/>
    </location>
</feature>
<keyword evidence="2" id="KW-0805">Transcription regulation</keyword>
<feature type="region of interest" description="Disordered" evidence="6">
    <location>
        <begin position="204"/>
        <end position="240"/>
    </location>
</feature>
<dbReference type="Gene3D" id="2.20.25.80">
    <property type="entry name" value="WRKY domain"/>
    <property type="match status" value="1"/>
</dbReference>
<accession>A0ABY9DMW6</accession>
<feature type="compositionally biased region" description="Polar residues" evidence="6">
    <location>
        <begin position="549"/>
        <end position="576"/>
    </location>
</feature>
<organism evidence="8 9">
    <name type="scientific">Vitis vinifera</name>
    <name type="common">Grape</name>
    <dbReference type="NCBI Taxonomy" id="29760"/>
    <lineage>
        <taxon>Eukaryota</taxon>
        <taxon>Viridiplantae</taxon>
        <taxon>Streptophyta</taxon>
        <taxon>Embryophyta</taxon>
        <taxon>Tracheophyta</taxon>
        <taxon>Spermatophyta</taxon>
        <taxon>Magnoliopsida</taxon>
        <taxon>eudicotyledons</taxon>
        <taxon>Gunneridae</taxon>
        <taxon>Pentapetalae</taxon>
        <taxon>rosids</taxon>
        <taxon>Vitales</taxon>
        <taxon>Vitaceae</taxon>
        <taxon>Viteae</taxon>
        <taxon>Vitis</taxon>
    </lineage>
</organism>
<dbReference type="InterPro" id="IPR036576">
    <property type="entry name" value="WRKY_dom_sf"/>
</dbReference>
<evidence type="ECO:0000256" key="1">
    <source>
        <dbReference type="ARBA" id="ARBA00004123"/>
    </source>
</evidence>
<feature type="compositionally biased region" description="Basic and acidic residues" evidence="6">
    <location>
        <begin position="20"/>
        <end position="29"/>
    </location>
</feature>
<evidence type="ECO:0000256" key="6">
    <source>
        <dbReference type="SAM" id="MobiDB-lite"/>
    </source>
</evidence>
<comment type="subcellular location">
    <subcellularLocation>
        <location evidence="1">Nucleus</location>
    </subcellularLocation>
</comment>
<feature type="compositionally biased region" description="Basic and acidic residues" evidence="6">
    <location>
        <begin position="166"/>
        <end position="183"/>
    </location>
</feature>
<evidence type="ECO:0000313" key="9">
    <source>
        <dbReference type="Proteomes" id="UP001227230"/>
    </source>
</evidence>
<dbReference type="Pfam" id="PF03106">
    <property type="entry name" value="WRKY"/>
    <property type="match status" value="1"/>
</dbReference>
<dbReference type="PROSITE" id="PS50811">
    <property type="entry name" value="WRKY"/>
    <property type="match status" value="1"/>
</dbReference>
<feature type="compositionally biased region" description="Basic and acidic residues" evidence="6">
    <location>
        <begin position="88"/>
        <end position="110"/>
    </location>
</feature>
<feature type="compositionally biased region" description="Basic and acidic residues" evidence="6">
    <location>
        <begin position="37"/>
        <end position="58"/>
    </location>
</feature>
<reference evidence="8 9" key="1">
    <citation type="journal article" date="2023" name="Hortic Res">
        <title>The complete reference genome for grapevine (Vitis vinifera L.) genetics and breeding.</title>
        <authorList>
            <person name="Shi X."/>
            <person name="Cao S."/>
            <person name="Wang X."/>
            <person name="Huang S."/>
            <person name="Wang Y."/>
            <person name="Liu Z."/>
            <person name="Liu W."/>
            <person name="Leng X."/>
            <person name="Peng Y."/>
            <person name="Wang N."/>
            <person name="Wang Y."/>
            <person name="Ma Z."/>
            <person name="Xu X."/>
            <person name="Zhang F."/>
            <person name="Xue H."/>
            <person name="Zhong H."/>
            <person name="Wang Y."/>
            <person name="Zhang K."/>
            <person name="Velt A."/>
            <person name="Avia K."/>
            <person name="Holtgrawe D."/>
            <person name="Grimplet J."/>
            <person name="Matus J.T."/>
            <person name="Ware D."/>
            <person name="Wu X."/>
            <person name="Wang H."/>
            <person name="Liu C."/>
            <person name="Fang Y."/>
            <person name="Rustenholz C."/>
            <person name="Cheng Z."/>
            <person name="Xiao H."/>
            <person name="Zhou Y."/>
        </authorList>
    </citation>
    <scope>NUCLEOTIDE SEQUENCE [LARGE SCALE GENOMIC DNA]</scope>
    <source>
        <strain evidence="9">cv. Pinot noir / PN40024</strain>
        <tissue evidence="8">Leaf</tissue>
    </source>
</reference>
<dbReference type="PANTHER" id="PTHR31429">
    <property type="entry name" value="WRKY TRANSCRIPTION FACTOR 36-RELATED"/>
    <property type="match status" value="1"/>
</dbReference>
<feature type="compositionally biased region" description="Polar residues" evidence="6">
    <location>
        <begin position="587"/>
        <end position="597"/>
    </location>
</feature>
<keyword evidence="4" id="KW-0804">Transcription</keyword>
<evidence type="ECO:0000313" key="8">
    <source>
        <dbReference type="EMBL" id="WKA08379.1"/>
    </source>
</evidence>
<name>A0ABY9DMW6_VITVI</name>
<feature type="compositionally biased region" description="Polar residues" evidence="6">
    <location>
        <begin position="449"/>
        <end position="466"/>
    </location>
</feature>
<evidence type="ECO:0000256" key="2">
    <source>
        <dbReference type="ARBA" id="ARBA00023015"/>
    </source>
</evidence>
<dbReference type="SUPFAM" id="SSF118290">
    <property type="entry name" value="WRKY DNA-binding domain"/>
    <property type="match status" value="1"/>
</dbReference>
<feature type="compositionally biased region" description="Low complexity" evidence="6">
    <location>
        <begin position="74"/>
        <end position="87"/>
    </location>
</feature>
<keyword evidence="5" id="KW-0539">Nucleus</keyword>
<dbReference type="SMART" id="SM00774">
    <property type="entry name" value="WRKY"/>
    <property type="match status" value="1"/>
</dbReference>
<dbReference type="EMBL" id="CP126664">
    <property type="protein sequence ID" value="WKA08379.1"/>
    <property type="molecule type" value="Genomic_DNA"/>
</dbReference>
<evidence type="ECO:0000256" key="5">
    <source>
        <dbReference type="ARBA" id="ARBA00023242"/>
    </source>
</evidence>
<dbReference type="InterPro" id="IPR003657">
    <property type="entry name" value="WRKY_dom"/>
</dbReference>
<proteinExistence type="predicted"/>
<protein>
    <recommendedName>
        <fullName evidence="7">WRKY domain-containing protein</fullName>
    </recommendedName>
</protein>
<keyword evidence="9" id="KW-1185">Reference proteome</keyword>
<evidence type="ECO:0000259" key="7">
    <source>
        <dbReference type="PROSITE" id="PS50811"/>
    </source>
</evidence>
<evidence type="ECO:0000256" key="4">
    <source>
        <dbReference type="ARBA" id="ARBA00023163"/>
    </source>
</evidence>
<feature type="region of interest" description="Disordered" evidence="6">
    <location>
        <begin position="1"/>
        <end position="110"/>
    </location>
</feature>
<dbReference type="Proteomes" id="UP001227230">
    <property type="component" value="Chromosome 17"/>
</dbReference>